<organism evidence="1 2">
    <name type="scientific">Lacisediminihabitans profunda</name>
    <dbReference type="NCBI Taxonomy" id="2594790"/>
    <lineage>
        <taxon>Bacteria</taxon>
        <taxon>Bacillati</taxon>
        <taxon>Actinomycetota</taxon>
        <taxon>Actinomycetes</taxon>
        <taxon>Micrococcales</taxon>
        <taxon>Microbacteriaceae</taxon>
        <taxon>Lacisediminihabitans</taxon>
    </lineage>
</organism>
<reference evidence="1 2" key="1">
    <citation type="submission" date="2019-08" db="EMBL/GenBank/DDBJ databases">
        <title>Bacterial whole genome sequence for Glaciihabitans sp. CHu50b-6-2.</title>
        <authorList>
            <person name="Jin L."/>
        </authorList>
    </citation>
    <scope>NUCLEOTIDE SEQUENCE [LARGE SCALE GENOMIC DNA]</scope>
    <source>
        <strain evidence="1 2">CHu50b-6-2</strain>
    </source>
</reference>
<dbReference type="EMBL" id="VRMG01000010">
    <property type="protein sequence ID" value="TXN28921.1"/>
    <property type="molecule type" value="Genomic_DNA"/>
</dbReference>
<evidence type="ECO:0008006" key="3">
    <source>
        <dbReference type="Google" id="ProtNLM"/>
    </source>
</evidence>
<keyword evidence="2" id="KW-1185">Reference proteome</keyword>
<gene>
    <name evidence="1" type="ORF">FVP33_15460</name>
</gene>
<sequence length="361" mass="40306">MVREIAGALVDVGRGQTYTDAAKRVRARANIGKTSKWRDVINGQTVAEWMADFVPAVAARYQPKEWPAILVLDSTPYRWTQPGGGVNLLLYTIFAAYGYDLDGTNGRLWKVSAGPNGDAPAWAEFLASLPGKPESIVCDQDKAISAGVEMHWGKWSAINLIHHCEHHLGERARAAFASDKLPPENPVRKQFRGALQTRGQWDLFEAEVRSRPNLPMTNNWVARNSTWLQAQTISRPRIPPVYSNGAVEQPLRAFKLALSPRAFTFRNRARLNQLLTLMVLAHRRVDNVTDYSTDIRAYLEANNGRPHRTYREAYDAMTNESGVALLNSLWSVTAQIAMIEARTKRAVATDSHLSSSEPDSN</sequence>
<name>A0A5C8UM71_9MICO</name>
<accession>A0A5C8UM71</accession>
<evidence type="ECO:0000313" key="1">
    <source>
        <dbReference type="EMBL" id="TXN28921.1"/>
    </source>
</evidence>
<dbReference type="AlphaFoldDB" id="A0A5C8UM71"/>
<evidence type="ECO:0000313" key="2">
    <source>
        <dbReference type="Proteomes" id="UP000321379"/>
    </source>
</evidence>
<dbReference type="RefSeq" id="WP_147784591.1">
    <property type="nucleotide sequence ID" value="NZ_VRMG01000010.1"/>
</dbReference>
<proteinExistence type="predicted"/>
<dbReference type="Proteomes" id="UP000321379">
    <property type="component" value="Unassembled WGS sequence"/>
</dbReference>
<comment type="caution">
    <text evidence="1">The sequence shown here is derived from an EMBL/GenBank/DDBJ whole genome shotgun (WGS) entry which is preliminary data.</text>
</comment>
<protein>
    <recommendedName>
        <fullName evidence="3">Transposase</fullName>
    </recommendedName>
</protein>